<evidence type="ECO:0000313" key="2">
    <source>
        <dbReference type="Proteomes" id="UP000770785"/>
    </source>
</evidence>
<gene>
    <name evidence="1" type="ORF">GGR27_002295</name>
</gene>
<accession>A0ABX0XC08</accession>
<proteinExistence type="predicted"/>
<protein>
    <submittedName>
        <fullName evidence="1">Uncharacterized protein</fullName>
    </submittedName>
</protein>
<evidence type="ECO:0000313" key="1">
    <source>
        <dbReference type="EMBL" id="NJC26785.1"/>
    </source>
</evidence>
<keyword evidence="2" id="KW-1185">Reference proteome</keyword>
<reference evidence="1 2" key="1">
    <citation type="submission" date="2020-03" db="EMBL/GenBank/DDBJ databases">
        <title>Genomic Encyclopedia of Type Strains, Phase IV (KMG-IV): sequencing the most valuable type-strain genomes for metagenomic binning, comparative biology and taxonomic classification.</title>
        <authorList>
            <person name="Goeker M."/>
        </authorList>
    </citation>
    <scope>NUCLEOTIDE SEQUENCE [LARGE SCALE GENOMIC DNA]</scope>
    <source>
        <strain evidence="1 2">DSM 105096</strain>
    </source>
</reference>
<dbReference type="EMBL" id="JAATJH010000003">
    <property type="protein sequence ID" value="NJC26785.1"/>
    <property type="molecule type" value="Genomic_DNA"/>
</dbReference>
<organism evidence="1 2">
    <name type="scientific">Neolewinella antarctica</name>
    <dbReference type="NCBI Taxonomy" id="442734"/>
    <lineage>
        <taxon>Bacteria</taxon>
        <taxon>Pseudomonadati</taxon>
        <taxon>Bacteroidota</taxon>
        <taxon>Saprospiria</taxon>
        <taxon>Saprospirales</taxon>
        <taxon>Lewinellaceae</taxon>
        <taxon>Neolewinella</taxon>
    </lineage>
</organism>
<dbReference type="Proteomes" id="UP000770785">
    <property type="component" value="Unassembled WGS sequence"/>
</dbReference>
<comment type="caution">
    <text evidence="1">The sequence shown here is derived from an EMBL/GenBank/DDBJ whole genome shotgun (WGS) entry which is preliminary data.</text>
</comment>
<sequence>MVMAILLDTFPRRLEDLNNYAFGFTAEDAPGSSNRFLETWSVSKLKRSEGFRVLQASDLKMSSSVVYGTKKGPFP</sequence>
<name>A0ABX0XC08_9BACT</name>